<proteinExistence type="predicted"/>
<reference evidence="2" key="1">
    <citation type="submission" date="2023-07" db="EMBL/GenBank/DDBJ databases">
        <title>A chromosome-level genome assembly of Lolium multiflorum.</title>
        <authorList>
            <person name="Chen Y."/>
            <person name="Copetti D."/>
            <person name="Kolliker R."/>
            <person name="Studer B."/>
        </authorList>
    </citation>
    <scope>NUCLEOTIDE SEQUENCE</scope>
    <source>
        <strain evidence="2">02402/16</strain>
        <tissue evidence="2">Leaf</tissue>
    </source>
</reference>
<feature type="domain" description="RNase H type-1" evidence="1">
    <location>
        <begin position="2"/>
        <end position="98"/>
    </location>
</feature>
<dbReference type="CDD" id="cd06222">
    <property type="entry name" value="RNase_H_like"/>
    <property type="match status" value="1"/>
</dbReference>
<organism evidence="2 3">
    <name type="scientific">Lolium multiflorum</name>
    <name type="common">Italian ryegrass</name>
    <name type="synonym">Lolium perenne subsp. multiflorum</name>
    <dbReference type="NCBI Taxonomy" id="4521"/>
    <lineage>
        <taxon>Eukaryota</taxon>
        <taxon>Viridiplantae</taxon>
        <taxon>Streptophyta</taxon>
        <taxon>Embryophyta</taxon>
        <taxon>Tracheophyta</taxon>
        <taxon>Spermatophyta</taxon>
        <taxon>Magnoliopsida</taxon>
        <taxon>Liliopsida</taxon>
        <taxon>Poales</taxon>
        <taxon>Poaceae</taxon>
        <taxon>BOP clade</taxon>
        <taxon>Pooideae</taxon>
        <taxon>Poodae</taxon>
        <taxon>Poeae</taxon>
        <taxon>Poeae Chloroplast Group 2 (Poeae type)</taxon>
        <taxon>Loliodinae</taxon>
        <taxon>Loliinae</taxon>
        <taxon>Lolium</taxon>
    </lineage>
</organism>
<evidence type="ECO:0000259" key="1">
    <source>
        <dbReference type="Pfam" id="PF13456"/>
    </source>
</evidence>
<dbReference type="GO" id="GO:0004523">
    <property type="term" value="F:RNA-DNA hybrid ribonuclease activity"/>
    <property type="evidence" value="ECO:0007669"/>
    <property type="project" value="InterPro"/>
</dbReference>
<dbReference type="PANTHER" id="PTHR47723">
    <property type="entry name" value="OS05G0353850 PROTEIN"/>
    <property type="match status" value="1"/>
</dbReference>
<protein>
    <recommendedName>
        <fullName evidence="1">RNase H type-1 domain-containing protein</fullName>
    </recommendedName>
</protein>
<gene>
    <name evidence="2" type="ORF">QYE76_009314</name>
</gene>
<comment type="caution">
    <text evidence="2">The sequence shown here is derived from an EMBL/GenBank/DDBJ whole genome shotgun (WGS) entry which is preliminary data.</text>
</comment>
<dbReference type="AlphaFoldDB" id="A0AAD8TTE9"/>
<evidence type="ECO:0000313" key="2">
    <source>
        <dbReference type="EMBL" id="KAK1692617.1"/>
    </source>
</evidence>
<dbReference type="EMBL" id="JAUUTY010000001">
    <property type="protein sequence ID" value="KAK1692617.1"/>
    <property type="molecule type" value="Genomic_DNA"/>
</dbReference>
<dbReference type="Pfam" id="PF13456">
    <property type="entry name" value="RVT_3"/>
    <property type="match status" value="1"/>
</dbReference>
<dbReference type="SUPFAM" id="SSF53098">
    <property type="entry name" value="Ribonuclease H-like"/>
    <property type="match status" value="1"/>
</dbReference>
<dbReference type="InterPro" id="IPR053151">
    <property type="entry name" value="RNase_H-like"/>
</dbReference>
<dbReference type="Gene3D" id="3.30.420.10">
    <property type="entry name" value="Ribonuclease H-like superfamily/Ribonuclease H"/>
    <property type="match status" value="1"/>
</dbReference>
<dbReference type="Proteomes" id="UP001231189">
    <property type="component" value="Unassembled WGS sequence"/>
</dbReference>
<evidence type="ECO:0000313" key="3">
    <source>
        <dbReference type="Proteomes" id="UP001231189"/>
    </source>
</evidence>
<keyword evidence="3" id="KW-1185">Reference proteome</keyword>
<dbReference type="GO" id="GO:0003676">
    <property type="term" value="F:nucleic acid binding"/>
    <property type="evidence" value="ECO:0007669"/>
    <property type="project" value="InterPro"/>
</dbReference>
<dbReference type="InterPro" id="IPR012337">
    <property type="entry name" value="RNaseH-like_sf"/>
</dbReference>
<dbReference type="InterPro" id="IPR002156">
    <property type="entry name" value="RNaseH_domain"/>
</dbReference>
<dbReference type="PANTHER" id="PTHR47723:SF24">
    <property type="entry name" value="RNASE H TYPE-1 DOMAIN-CONTAINING PROTEIN"/>
    <property type="match status" value="1"/>
</dbReference>
<dbReference type="InterPro" id="IPR036397">
    <property type="entry name" value="RNaseH_sf"/>
</dbReference>
<name>A0AAD8TTE9_LOLMU</name>
<accession>A0AAD8TTE9</accession>
<sequence>MDGSYIAETEEAGAGMILRNDNAEVIFATCRYLTNCASALEAEVAACEEGLNLALNWSSEPSKPIDVEMDCSVAVNMVLSTEMNHSSLVHLIKSIKDALGERD</sequence>
<dbReference type="InterPro" id="IPR044730">
    <property type="entry name" value="RNase_H-like_dom_plant"/>
</dbReference>